<evidence type="ECO:0000313" key="3">
    <source>
        <dbReference type="Proteomes" id="UP001187343"/>
    </source>
</evidence>
<organism evidence="2 3">
    <name type="scientific">Cirrhinus molitorella</name>
    <name type="common">mud carp</name>
    <dbReference type="NCBI Taxonomy" id="172907"/>
    <lineage>
        <taxon>Eukaryota</taxon>
        <taxon>Metazoa</taxon>
        <taxon>Chordata</taxon>
        <taxon>Craniata</taxon>
        <taxon>Vertebrata</taxon>
        <taxon>Euteleostomi</taxon>
        <taxon>Actinopterygii</taxon>
        <taxon>Neopterygii</taxon>
        <taxon>Teleostei</taxon>
        <taxon>Ostariophysi</taxon>
        <taxon>Cypriniformes</taxon>
        <taxon>Cyprinidae</taxon>
        <taxon>Labeoninae</taxon>
        <taxon>Labeonini</taxon>
        <taxon>Cirrhinus</taxon>
    </lineage>
</organism>
<feature type="region of interest" description="Disordered" evidence="1">
    <location>
        <begin position="1"/>
        <end position="111"/>
    </location>
</feature>
<accession>A0AA88PEM1</accession>
<dbReference type="EMBL" id="JAUYZG010000023">
    <property type="protein sequence ID" value="KAK2871317.1"/>
    <property type="molecule type" value="Genomic_DNA"/>
</dbReference>
<feature type="compositionally biased region" description="Basic and acidic residues" evidence="1">
    <location>
        <begin position="1"/>
        <end position="11"/>
    </location>
</feature>
<evidence type="ECO:0000256" key="1">
    <source>
        <dbReference type="SAM" id="MobiDB-lite"/>
    </source>
</evidence>
<evidence type="ECO:0000313" key="2">
    <source>
        <dbReference type="EMBL" id="KAK2871317.1"/>
    </source>
</evidence>
<reference evidence="2" key="1">
    <citation type="submission" date="2023-08" db="EMBL/GenBank/DDBJ databases">
        <title>Chromosome-level Genome Assembly of mud carp (Cirrhinus molitorella).</title>
        <authorList>
            <person name="Liu H."/>
        </authorList>
    </citation>
    <scope>NUCLEOTIDE SEQUENCE</scope>
    <source>
        <strain evidence="2">Prfri</strain>
        <tissue evidence="2">Muscle</tissue>
    </source>
</reference>
<protein>
    <submittedName>
        <fullName evidence="2">Uncharacterized protein</fullName>
    </submittedName>
</protein>
<keyword evidence="3" id="KW-1185">Reference proteome</keyword>
<dbReference type="Proteomes" id="UP001187343">
    <property type="component" value="Unassembled WGS sequence"/>
</dbReference>
<proteinExistence type="predicted"/>
<sequence>MAGELRHDLTVDVRYGGAAEPAPTYQSSSLERSGKVALGTSSPMFLAARRRHPDDDQMSITASEGGPLPQRQPLTEQHPQWGAALPSPPLQQEMPSRSAQGEQRLVALGAH</sequence>
<gene>
    <name evidence="2" type="ORF">Q8A67_023844</name>
</gene>
<name>A0AA88PEM1_9TELE</name>
<comment type="caution">
    <text evidence="2">The sequence shown here is derived from an EMBL/GenBank/DDBJ whole genome shotgun (WGS) entry which is preliminary data.</text>
</comment>
<dbReference type="AlphaFoldDB" id="A0AA88PEM1"/>